<dbReference type="EMBL" id="JASCZI010151284">
    <property type="protein sequence ID" value="MED6171693.1"/>
    <property type="molecule type" value="Genomic_DNA"/>
</dbReference>
<keyword evidence="2" id="KW-0812">Transmembrane</keyword>
<proteinExistence type="predicted"/>
<evidence type="ECO:0000256" key="1">
    <source>
        <dbReference type="SAM" id="MobiDB-lite"/>
    </source>
</evidence>
<gene>
    <name evidence="3" type="ORF">PIB30_043116</name>
</gene>
<evidence type="ECO:0000313" key="3">
    <source>
        <dbReference type="EMBL" id="MED6171693.1"/>
    </source>
</evidence>
<feature type="transmembrane region" description="Helical" evidence="2">
    <location>
        <begin position="7"/>
        <end position="30"/>
    </location>
</feature>
<feature type="compositionally biased region" description="Low complexity" evidence="1">
    <location>
        <begin position="284"/>
        <end position="297"/>
    </location>
</feature>
<sequence>MASQPCCIVPSVSACHGLLFVLLTAFPFSFFKVNFCLFCDWDEIHTWKMRKKRIRQGTLLVAPFVSTSESLSRLHNPAAADCGVAVLPPPAASPRRRHRTPAALPRRRSVSVVSPAPAAASYRHRSSAGRRLSSPHCAFCECLSLLDFDEIHKWKMPEERIQQGTPLEAPLASTSEYTTRTWIGRSSSTLGRVVDLVEQLHISSGTPSPDFTPGSVHLATTEILAALREHIRTLRHQFSQPASPAKPLVPPPPEEDEQDGCQARRRRRTRLAATRTRLSDDELSSSSSQTSQSSSPTPSLPQPHPPQQQFPQHPYQHPGYIVYVIQPLYTGAAGSSTVPSSPFPIPYPYPYPYSLQPPPPPS</sequence>
<keyword evidence="4" id="KW-1185">Reference proteome</keyword>
<evidence type="ECO:0000313" key="4">
    <source>
        <dbReference type="Proteomes" id="UP001341840"/>
    </source>
</evidence>
<dbReference type="Proteomes" id="UP001341840">
    <property type="component" value="Unassembled WGS sequence"/>
</dbReference>
<reference evidence="3 4" key="1">
    <citation type="journal article" date="2023" name="Plants (Basel)">
        <title>Bridging the Gap: Combining Genomics and Transcriptomics Approaches to Understand Stylosanthes scabra, an Orphan Legume from the Brazilian Caatinga.</title>
        <authorList>
            <person name="Ferreira-Neto J.R.C."/>
            <person name="da Silva M.D."/>
            <person name="Binneck E."/>
            <person name="de Melo N.F."/>
            <person name="da Silva R.H."/>
            <person name="de Melo A.L.T.M."/>
            <person name="Pandolfi V."/>
            <person name="Bustamante F.O."/>
            <person name="Brasileiro-Vidal A.C."/>
            <person name="Benko-Iseppon A.M."/>
        </authorList>
    </citation>
    <scope>NUCLEOTIDE SEQUENCE [LARGE SCALE GENOMIC DNA]</scope>
    <source>
        <tissue evidence="3">Leaves</tissue>
    </source>
</reference>
<feature type="region of interest" description="Disordered" evidence="1">
    <location>
        <begin position="237"/>
        <end position="314"/>
    </location>
</feature>
<organism evidence="3 4">
    <name type="scientific">Stylosanthes scabra</name>
    <dbReference type="NCBI Taxonomy" id="79078"/>
    <lineage>
        <taxon>Eukaryota</taxon>
        <taxon>Viridiplantae</taxon>
        <taxon>Streptophyta</taxon>
        <taxon>Embryophyta</taxon>
        <taxon>Tracheophyta</taxon>
        <taxon>Spermatophyta</taxon>
        <taxon>Magnoliopsida</taxon>
        <taxon>eudicotyledons</taxon>
        <taxon>Gunneridae</taxon>
        <taxon>Pentapetalae</taxon>
        <taxon>rosids</taxon>
        <taxon>fabids</taxon>
        <taxon>Fabales</taxon>
        <taxon>Fabaceae</taxon>
        <taxon>Papilionoideae</taxon>
        <taxon>50 kb inversion clade</taxon>
        <taxon>dalbergioids sensu lato</taxon>
        <taxon>Dalbergieae</taxon>
        <taxon>Pterocarpus clade</taxon>
        <taxon>Stylosanthes</taxon>
    </lineage>
</organism>
<comment type="caution">
    <text evidence="3">The sequence shown here is derived from an EMBL/GenBank/DDBJ whole genome shotgun (WGS) entry which is preliminary data.</text>
</comment>
<keyword evidence="2" id="KW-0472">Membrane</keyword>
<protein>
    <submittedName>
        <fullName evidence="3">Uncharacterized protein</fullName>
    </submittedName>
</protein>
<evidence type="ECO:0000256" key="2">
    <source>
        <dbReference type="SAM" id="Phobius"/>
    </source>
</evidence>
<name>A0ABU6VIB0_9FABA</name>
<feature type="compositionally biased region" description="Pro residues" evidence="1">
    <location>
        <begin position="341"/>
        <end position="362"/>
    </location>
</feature>
<keyword evidence="2" id="KW-1133">Transmembrane helix</keyword>
<feature type="region of interest" description="Disordered" evidence="1">
    <location>
        <begin position="333"/>
        <end position="362"/>
    </location>
</feature>
<feature type="compositionally biased region" description="Pro residues" evidence="1">
    <location>
        <begin position="298"/>
        <end position="308"/>
    </location>
</feature>
<accession>A0ABU6VIB0</accession>